<accession>A0ABW3LK36</accession>
<sequence>MGEIVRYCRLCEKQMESSPFMMCTTCLVESDRVRNYVIKHPQVSLEEISLSTNVPYEKVENMIKLNKRVTRQQIKLS</sequence>
<evidence type="ECO:0000313" key="1">
    <source>
        <dbReference type="EMBL" id="MFD1037614.1"/>
    </source>
</evidence>
<evidence type="ECO:0000313" key="2">
    <source>
        <dbReference type="Proteomes" id="UP001597040"/>
    </source>
</evidence>
<name>A0ABW3LK36_9BACI</name>
<reference evidence="2" key="1">
    <citation type="journal article" date="2019" name="Int. J. Syst. Evol. Microbiol.">
        <title>The Global Catalogue of Microorganisms (GCM) 10K type strain sequencing project: providing services to taxonomists for standard genome sequencing and annotation.</title>
        <authorList>
            <consortium name="The Broad Institute Genomics Platform"/>
            <consortium name="The Broad Institute Genome Sequencing Center for Infectious Disease"/>
            <person name="Wu L."/>
            <person name="Ma J."/>
        </authorList>
    </citation>
    <scope>NUCLEOTIDE SEQUENCE [LARGE SCALE GENOMIC DNA]</scope>
    <source>
        <strain evidence="2">CCUG 56754</strain>
    </source>
</reference>
<protein>
    <recommendedName>
        <fullName evidence="3">Flagellar protein</fullName>
    </recommendedName>
</protein>
<gene>
    <name evidence="1" type="ORF">ACFQ3N_04135</name>
</gene>
<keyword evidence="2" id="KW-1185">Reference proteome</keyword>
<proteinExistence type="predicted"/>
<dbReference type="EMBL" id="JBHTKJ010000008">
    <property type="protein sequence ID" value="MFD1037614.1"/>
    <property type="molecule type" value="Genomic_DNA"/>
</dbReference>
<evidence type="ECO:0008006" key="3">
    <source>
        <dbReference type="Google" id="ProtNLM"/>
    </source>
</evidence>
<comment type="caution">
    <text evidence="1">The sequence shown here is derived from an EMBL/GenBank/DDBJ whole genome shotgun (WGS) entry which is preliminary data.</text>
</comment>
<dbReference type="RefSeq" id="WP_390359845.1">
    <property type="nucleotide sequence ID" value="NZ_JBHTKJ010000008.1"/>
</dbReference>
<organism evidence="1 2">
    <name type="scientific">Virgibacillus byunsanensis</name>
    <dbReference type="NCBI Taxonomy" id="570945"/>
    <lineage>
        <taxon>Bacteria</taxon>
        <taxon>Bacillati</taxon>
        <taxon>Bacillota</taxon>
        <taxon>Bacilli</taxon>
        <taxon>Bacillales</taxon>
        <taxon>Bacillaceae</taxon>
        <taxon>Virgibacillus</taxon>
    </lineage>
</organism>
<dbReference type="Proteomes" id="UP001597040">
    <property type="component" value="Unassembled WGS sequence"/>
</dbReference>